<evidence type="ECO:0000256" key="1">
    <source>
        <dbReference type="ARBA" id="ARBA00004844"/>
    </source>
</evidence>
<dbReference type="SMART" id="SM00798">
    <property type="entry name" value="AICARFT_IMPCHas"/>
    <property type="match status" value="1"/>
</dbReference>
<dbReference type="PANTHER" id="PTHR11692">
    <property type="entry name" value="BIFUNCTIONAL PURINE BIOSYNTHESIS PROTEIN PURH"/>
    <property type="match status" value="1"/>
</dbReference>
<dbReference type="Gene3D" id="3.40.140.20">
    <property type="match status" value="2"/>
</dbReference>
<evidence type="ECO:0000256" key="8">
    <source>
        <dbReference type="ARBA" id="ARBA00050488"/>
    </source>
</evidence>
<dbReference type="Pfam" id="PF02142">
    <property type="entry name" value="MGS"/>
    <property type="match status" value="1"/>
</dbReference>
<proteinExistence type="inferred from homology"/>
<dbReference type="InterPro" id="IPR036914">
    <property type="entry name" value="MGS-like_dom_sf"/>
</dbReference>
<organism evidence="11">
    <name type="scientific">marine metagenome</name>
    <dbReference type="NCBI Taxonomy" id="408172"/>
    <lineage>
        <taxon>unclassified sequences</taxon>
        <taxon>metagenomes</taxon>
        <taxon>ecological metagenomes</taxon>
    </lineage>
</organism>
<name>A0A381VDN2_9ZZZZ</name>
<dbReference type="GO" id="GO:0004643">
    <property type="term" value="F:phosphoribosylaminoimidazolecarboxamide formyltransferase activity"/>
    <property type="evidence" value="ECO:0007669"/>
    <property type="project" value="UniProtKB-EC"/>
</dbReference>
<dbReference type="InterPro" id="IPR011607">
    <property type="entry name" value="MGS-like_dom"/>
</dbReference>
<comment type="catalytic activity">
    <reaction evidence="9">
        <text>IMP + H2O = 5-formamido-1-(5-phospho-D-ribosyl)imidazole-4-carboxamide</text>
        <dbReference type="Rhea" id="RHEA:18445"/>
        <dbReference type="ChEBI" id="CHEBI:15377"/>
        <dbReference type="ChEBI" id="CHEBI:58053"/>
        <dbReference type="ChEBI" id="CHEBI:58467"/>
        <dbReference type="EC" id="3.5.4.10"/>
    </reaction>
</comment>
<dbReference type="PIRSF" id="PIRSF000414">
    <property type="entry name" value="AICARFT_IMPCHas"/>
    <property type="match status" value="1"/>
</dbReference>
<evidence type="ECO:0000256" key="7">
    <source>
        <dbReference type="ARBA" id="ARBA00023268"/>
    </source>
</evidence>
<dbReference type="SUPFAM" id="SSF52335">
    <property type="entry name" value="Methylglyoxal synthase-like"/>
    <property type="match status" value="1"/>
</dbReference>
<dbReference type="NCBIfam" id="TIGR00355">
    <property type="entry name" value="purH"/>
    <property type="match status" value="1"/>
</dbReference>
<gene>
    <name evidence="11" type="ORF">METZ01_LOCUS90611</name>
</gene>
<dbReference type="GO" id="GO:0006189">
    <property type="term" value="P:'de novo' IMP biosynthetic process"/>
    <property type="evidence" value="ECO:0007669"/>
    <property type="project" value="UniProtKB-UniPathway"/>
</dbReference>
<dbReference type="SMART" id="SM00851">
    <property type="entry name" value="MGS"/>
    <property type="match status" value="1"/>
</dbReference>
<dbReference type="PROSITE" id="PS51855">
    <property type="entry name" value="MGS"/>
    <property type="match status" value="1"/>
</dbReference>
<protein>
    <recommendedName>
        <fullName evidence="10">MGS-like domain-containing protein</fullName>
    </recommendedName>
</protein>
<dbReference type="AlphaFoldDB" id="A0A381VDN2"/>
<dbReference type="InterPro" id="IPR002695">
    <property type="entry name" value="PurH-like"/>
</dbReference>
<evidence type="ECO:0000256" key="4">
    <source>
        <dbReference type="ARBA" id="ARBA00022679"/>
    </source>
</evidence>
<evidence type="ECO:0000259" key="10">
    <source>
        <dbReference type="PROSITE" id="PS51855"/>
    </source>
</evidence>
<dbReference type="SUPFAM" id="SSF53927">
    <property type="entry name" value="Cytidine deaminase-like"/>
    <property type="match status" value="1"/>
</dbReference>
<dbReference type="GO" id="GO:0005829">
    <property type="term" value="C:cytosol"/>
    <property type="evidence" value="ECO:0007669"/>
    <property type="project" value="TreeGrafter"/>
</dbReference>
<accession>A0A381VDN2</accession>
<comment type="similarity">
    <text evidence="3">Belongs to the PurH family.</text>
</comment>
<dbReference type="HAMAP" id="MF_00139">
    <property type="entry name" value="PurH"/>
    <property type="match status" value="1"/>
</dbReference>
<reference evidence="11" key="1">
    <citation type="submission" date="2018-05" db="EMBL/GenBank/DDBJ databases">
        <authorList>
            <person name="Lanie J.A."/>
            <person name="Ng W.-L."/>
            <person name="Kazmierczak K.M."/>
            <person name="Andrzejewski T.M."/>
            <person name="Davidsen T.M."/>
            <person name="Wayne K.J."/>
            <person name="Tettelin H."/>
            <person name="Glass J.I."/>
            <person name="Rusch D."/>
            <person name="Podicherti R."/>
            <person name="Tsui H.-C.T."/>
            <person name="Winkler M.E."/>
        </authorList>
    </citation>
    <scope>NUCLEOTIDE SEQUENCE</scope>
</reference>
<comment type="pathway">
    <text evidence="2">Purine metabolism; IMP biosynthesis via de novo pathway; 5-formamido-1-(5-phospho-D-ribosyl)imidazole-4-carboxamide from 5-amino-1-(5-phospho-D-ribosyl)imidazole-4-carboxamide (10-formyl THF route): step 1/1.</text>
</comment>
<dbReference type="Pfam" id="PF01808">
    <property type="entry name" value="AICARFT_IMPCHas"/>
    <property type="match status" value="1"/>
</dbReference>
<dbReference type="GO" id="GO:0003937">
    <property type="term" value="F:IMP cyclohydrolase activity"/>
    <property type="evidence" value="ECO:0007669"/>
    <property type="project" value="UniProtKB-EC"/>
</dbReference>
<dbReference type="EMBL" id="UINC01008387">
    <property type="protein sequence ID" value="SVA37757.1"/>
    <property type="molecule type" value="Genomic_DNA"/>
</dbReference>
<sequence>MRALLSVSDKTGIEEFASGLTSRGYELISTGGTARTLRDAGLPITLVSEITGMPEMMDGRVKTLHPNIHAGILARRDHETDLSSLQEYDIEPIDLVVVNLYPFARTAANKSVSVSELIEQIDIGGPSLVRAAAKNFKDVLVIVDSGDYEETLLELDRSDGPELAFRLELSRKAFAHTAEYDTTIANTFESIVVSGTDFRREQSSPAEVVPDRLTLDLPRISTLRYGENPHQEAAWYGDSKGIGLPAAHQVQGKPLSFTNLIDLDAATRIVLEFEEPAAAVIKHTNPCGVATSATITSAYRQARDADALSAFGGIVGLNRPLDSTMASEIVSTFIEAVVAPSIDEAAKSVLAEKKSLRVLTFDMALINNNPIAQADARSILGGWVVQHRDEVREARSVWGESAAIPDLRVVTQRAPRPEEWTALQFAWRVCAHVKSNAVIFTRGDRTVAIGAGQMSRIDAVKVATLKAPTSLTGTVAASDAFFPFRDGLDALATAGATAVVQPGGSVRDAEVISAADEHGLAMVFTGRRHFRH</sequence>
<dbReference type="FunFam" id="3.40.140.20:FF:000001">
    <property type="entry name" value="Bifunctional purine biosynthesis protein PurH"/>
    <property type="match status" value="1"/>
</dbReference>
<evidence type="ECO:0000256" key="9">
    <source>
        <dbReference type="ARBA" id="ARBA00050687"/>
    </source>
</evidence>
<evidence type="ECO:0000256" key="2">
    <source>
        <dbReference type="ARBA" id="ARBA00004954"/>
    </source>
</evidence>
<evidence type="ECO:0000256" key="6">
    <source>
        <dbReference type="ARBA" id="ARBA00022801"/>
    </source>
</evidence>
<evidence type="ECO:0000256" key="3">
    <source>
        <dbReference type="ARBA" id="ARBA00007667"/>
    </source>
</evidence>
<dbReference type="InterPro" id="IPR016193">
    <property type="entry name" value="Cytidine_deaminase-like"/>
</dbReference>
<keyword evidence="6" id="KW-0378">Hydrolase</keyword>
<keyword evidence="5" id="KW-0658">Purine biosynthesis</keyword>
<keyword evidence="4" id="KW-0808">Transferase</keyword>
<dbReference type="InterPro" id="IPR024051">
    <property type="entry name" value="AICAR_Tfase_dup_dom_sf"/>
</dbReference>
<feature type="domain" description="MGS-like" evidence="10">
    <location>
        <begin position="1"/>
        <end position="143"/>
    </location>
</feature>
<keyword evidence="7" id="KW-0511">Multifunctional enzyme</keyword>
<comment type="catalytic activity">
    <reaction evidence="8">
        <text>(6R)-10-formyltetrahydrofolate + 5-amino-1-(5-phospho-beta-D-ribosyl)imidazole-4-carboxamide = 5-formamido-1-(5-phospho-D-ribosyl)imidazole-4-carboxamide + (6S)-5,6,7,8-tetrahydrofolate</text>
        <dbReference type="Rhea" id="RHEA:22192"/>
        <dbReference type="ChEBI" id="CHEBI:57453"/>
        <dbReference type="ChEBI" id="CHEBI:58467"/>
        <dbReference type="ChEBI" id="CHEBI:58475"/>
        <dbReference type="ChEBI" id="CHEBI:195366"/>
        <dbReference type="EC" id="2.1.2.3"/>
    </reaction>
</comment>
<comment type="pathway">
    <text evidence="1">Purine metabolism; IMP biosynthesis via de novo pathway; IMP from 5-formamido-1-(5-phospho-D-ribosyl)imidazole-4-carboxamide: step 1/1.</text>
</comment>
<dbReference type="NCBIfam" id="NF002049">
    <property type="entry name" value="PRK00881.1"/>
    <property type="match status" value="1"/>
</dbReference>
<evidence type="ECO:0000256" key="5">
    <source>
        <dbReference type="ARBA" id="ARBA00022755"/>
    </source>
</evidence>
<dbReference type="CDD" id="cd01421">
    <property type="entry name" value="IMPCH"/>
    <property type="match status" value="1"/>
</dbReference>
<dbReference type="Gene3D" id="3.40.50.1380">
    <property type="entry name" value="Methylglyoxal synthase-like domain"/>
    <property type="match status" value="1"/>
</dbReference>
<dbReference type="FunFam" id="3.40.50.1380:FF:000001">
    <property type="entry name" value="Bifunctional purine biosynthesis protein PurH"/>
    <property type="match status" value="1"/>
</dbReference>
<evidence type="ECO:0000313" key="11">
    <source>
        <dbReference type="EMBL" id="SVA37757.1"/>
    </source>
</evidence>
<dbReference type="UniPathway" id="UPA00074">
    <property type="reaction ID" value="UER00133"/>
</dbReference>
<dbReference type="PANTHER" id="PTHR11692:SF0">
    <property type="entry name" value="BIFUNCTIONAL PURINE BIOSYNTHESIS PROTEIN ATIC"/>
    <property type="match status" value="1"/>
</dbReference>